<feature type="compositionally biased region" description="Acidic residues" evidence="1">
    <location>
        <begin position="70"/>
        <end position="82"/>
    </location>
</feature>
<dbReference type="EMBL" id="KV417502">
    <property type="protein sequence ID" value="KZP28714.1"/>
    <property type="molecule type" value="Genomic_DNA"/>
</dbReference>
<sequence length="270" mass="27987">MAAQFACLLATCSRFFSSPKTRRLHLIDAHAYPKEYFFAVVNKGVGGLLKRWGDGASLLRGEWKGRSADSDGDEENEDDDMEVDAKGRHPPPHLALPKKKPQSSKAHPEIIEVDMDHELDALTSQMTSLELGIPPAIRFGRGGKSGGFGNTGDGGVGAGVGLGPGTNHPGTGAARGRGSGRAAAPTPSIDVEAVTHMIPAQVRRNAKARGAKSPPTSPVLARMPAQATAQPLTMSARGRDTVPAPAAGSPRGGAPVRGRGASVRGRGMVA</sequence>
<feature type="domain" description="C2H2-type" evidence="2">
    <location>
        <begin position="7"/>
        <end position="30"/>
    </location>
</feature>
<dbReference type="STRING" id="436010.A0A166RVY4"/>
<dbReference type="Proteomes" id="UP000076532">
    <property type="component" value="Unassembled WGS sequence"/>
</dbReference>
<gene>
    <name evidence="3" type="ORF">FIBSPDRAFT_947544</name>
</gene>
<dbReference type="OrthoDB" id="18440at2759"/>
<keyword evidence="4" id="KW-1185">Reference proteome</keyword>
<feature type="region of interest" description="Disordered" evidence="1">
    <location>
        <begin position="202"/>
        <end position="270"/>
    </location>
</feature>
<feature type="compositionally biased region" description="Low complexity" evidence="1">
    <location>
        <begin position="242"/>
        <end position="270"/>
    </location>
</feature>
<feature type="region of interest" description="Disordered" evidence="1">
    <location>
        <begin position="148"/>
        <end position="185"/>
    </location>
</feature>
<feature type="compositionally biased region" description="Gly residues" evidence="1">
    <location>
        <begin position="148"/>
        <end position="164"/>
    </location>
</feature>
<feature type="compositionally biased region" description="Basic residues" evidence="1">
    <location>
        <begin position="88"/>
        <end position="102"/>
    </location>
</feature>
<dbReference type="AlphaFoldDB" id="A0A166RVY4"/>
<name>A0A166RVY4_9AGAM</name>
<accession>A0A166RVY4</accession>
<proteinExistence type="predicted"/>
<evidence type="ECO:0000313" key="4">
    <source>
        <dbReference type="Proteomes" id="UP000076532"/>
    </source>
</evidence>
<evidence type="ECO:0000313" key="3">
    <source>
        <dbReference type="EMBL" id="KZP28714.1"/>
    </source>
</evidence>
<organism evidence="3 4">
    <name type="scientific">Athelia psychrophila</name>
    <dbReference type="NCBI Taxonomy" id="1759441"/>
    <lineage>
        <taxon>Eukaryota</taxon>
        <taxon>Fungi</taxon>
        <taxon>Dikarya</taxon>
        <taxon>Basidiomycota</taxon>
        <taxon>Agaricomycotina</taxon>
        <taxon>Agaricomycetes</taxon>
        <taxon>Agaricomycetidae</taxon>
        <taxon>Atheliales</taxon>
        <taxon>Atheliaceae</taxon>
        <taxon>Athelia</taxon>
    </lineage>
</organism>
<evidence type="ECO:0000256" key="1">
    <source>
        <dbReference type="SAM" id="MobiDB-lite"/>
    </source>
</evidence>
<protein>
    <recommendedName>
        <fullName evidence="2">C2H2-type domain-containing protein</fullName>
    </recommendedName>
</protein>
<dbReference type="PROSITE" id="PS00028">
    <property type="entry name" value="ZINC_FINGER_C2H2_1"/>
    <property type="match status" value="1"/>
</dbReference>
<evidence type="ECO:0000259" key="2">
    <source>
        <dbReference type="PROSITE" id="PS00028"/>
    </source>
</evidence>
<reference evidence="3 4" key="1">
    <citation type="journal article" date="2016" name="Mol. Biol. Evol.">
        <title>Comparative Genomics of Early-Diverging Mushroom-Forming Fungi Provides Insights into the Origins of Lignocellulose Decay Capabilities.</title>
        <authorList>
            <person name="Nagy L.G."/>
            <person name="Riley R."/>
            <person name="Tritt A."/>
            <person name="Adam C."/>
            <person name="Daum C."/>
            <person name="Floudas D."/>
            <person name="Sun H."/>
            <person name="Yadav J.S."/>
            <person name="Pangilinan J."/>
            <person name="Larsson K.H."/>
            <person name="Matsuura K."/>
            <person name="Barry K."/>
            <person name="Labutti K."/>
            <person name="Kuo R."/>
            <person name="Ohm R.A."/>
            <person name="Bhattacharya S.S."/>
            <person name="Shirouzu T."/>
            <person name="Yoshinaga Y."/>
            <person name="Martin F.M."/>
            <person name="Grigoriev I.V."/>
            <person name="Hibbett D.S."/>
        </authorList>
    </citation>
    <scope>NUCLEOTIDE SEQUENCE [LARGE SCALE GENOMIC DNA]</scope>
    <source>
        <strain evidence="3 4">CBS 109695</strain>
    </source>
</reference>
<feature type="region of interest" description="Disordered" evidence="1">
    <location>
        <begin position="63"/>
        <end position="106"/>
    </location>
</feature>
<dbReference type="InterPro" id="IPR013087">
    <property type="entry name" value="Znf_C2H2_type"/>
</dbReference>